<reference evidence="1 2" key="1">
    <citation type="submission" date="2019-05" db="EMBL/GenBank/DDBJ databases">
        <title>Another draft genome of Portunus trituberculatus and its Hox gene families provides insights of decapod evolution.</title>
        <authorList>
            <person name="Jeong J.-H."/>
            <person name="Song I."/>
            <person name="Kim S."/>
            <person name="Choi T."/>
            <person name="Kim D."/>
            <person name="Ryu S."/>
            <person name="Kim W."/>
        </authorList>
    </citation>
    <scope>NUCLEOTIDE SEQUENCE [LARGE SCALE GENOMIC DNA]</scope>
    <source>
        <tissue evidence="1">Muscle</tissue>
    </source>
</reference>
<keyword evidence="2" id="KW-1185">Reference proteome</keyword>
<dbReference type="AlphaFoldDB" id="A0A5B7EI24"/>
<dbReference type="EMBL" id="VSRR010002722">
    <property type="protein sequence ID" value="MPC32917.1"/>
    <property type="molecule type" value="Genomic_DNA"/>
</dbReference>
<proteinExistence type="predicted"/>
<evidence type="ECO:0000313" key="2">
    <source>
        <dbReference type="Proteomes" id="UP000324222"/>
    </source>
</evidence>
<sequence length="105" mass="11534">MSESESDNNRVSVPGGGYTGVIRRRYTATATGKGECSWAVQGIMKSQKTCTSKDLTQGFWSSRVSPVPWRCLGARRQVAPASWRCAPCNASHKVPHRSFASPFNR</sequence>
<name>A0A5B7EI24_PORTR</name>
<protein>
    <submittedName>
        <fullName evidence="1">Uncharacterized protein</fullName>
    </submittedName>
</protein>
<evidence type="ECO:0000313" key="1">
    <source>
        <dbReference type="EMBL" id="MPC32917.1"/>
    </source>
</evidence>
<accession>A0A5B7EI24</accession>
<gene>
    <name evidence="1" type="ORF">E2C01_026251</name>
</gene>
<organism evidence="1 2">
    <name type="scientific">Portunus trituberculatus</name>
    <name type="common">Swimming crab</name>
    <name type="synonym">Neptunus trituberculatus</name>
    <dbReference type="NCBI Taxonomy" id="210409"/>
    <lineage>
        <taxon>Eukaryota</taxon>
        <taxon>Metazoa</taxon>
        <taxon>Ecdysozoa</taxon>
        <taxon>Arthropoda</taxon>
        <taxon>Crustacea</taxon>
        <taxon>Multicrustacea</taxon>
        <taxon>Malacostraca</taxon>
        <taxon>Eumalacostraca</taxon>
        <taxon>Eucarida</taxon>
        <taxon>Decapoda</taxon>
        <taxon>Pleocyemata</taxon>
        <taxon>Brachyura</taxon>
        <taxon>Eubrachyura</taxon>
        <taxon>Portunoidea</taxon>
        <taxon>Portunidae</taxon>
        <taxon>Portuninae</taxon>
        <taxon>Portunus</taxon>
    </lineage>
</organism>
<comment type="caution">
    <text evidence="1">The sequence shown here is derived from an EMBL/GenBank/DDBJ whole genome shotgun (WGS) entry which is preliminary data.</text>
</comment>
<dbReference type="Proteomes" id="UP000324222">
    <property type="component" value="Unassembled WGS sequence"/>
</dbReference>